<dbReference type="AlphaFoldDB" id="A0A0X8JH52"/>
<keyword evidence="6" id="KW-0133">Cell shape</keyword>
<dbReference type="GO" id="GO:0051301">
    <property type="term" value="P:cell division"/>
    <property type="evidence" value="ECO:0007669"/>
    <property type="project" value="InterPro"/>
</dbReference>
<evidence type="ECO:0000256" key="3">
    <source>
        <dbReference type="ARBA" id="ARBA00022676"/>
    </source>
</evidence>
<proteinExistence type="inferred from homology"/>
<comment type="subcellular location">
    <subcellularLocation>
        <location evidence="1">Membrane</location>
        <topology evidence="1">Multi-pass membrane protein</topology>
    </subcellularLocation>
</comment>
<feature type="transmembrane region" description="Helical" evidence="18">
    <location>
        <begin position="63"/>
        <end position="83"/>
    </location>
</feature>
<reference evidence="20" key="1">
    <citation type="submission" date="2016-02" db="EMBL/GenBank/DDBJ databases">
        <authorList>
            <person name="Holder M.E."/>
            <person name="Ajami N.J."/>
            <person name="Petrosino J.F."/>
        </authorList>
    </citation>
    <scope>NUCLEOTIDE SEQUENCE [LARGE SCALE GENOMIC DNA]</scope>
    <source>
        <strain evidence="20">CCUG 36733</strain>
    </source>
</reference>
<dbReference type="PANTHER" id="PTHR30474">
    <property type="entry name" value="CELL CYCLE PROTEIN"/>
    <property type="match status" value="1"/>
</dbReference>
<dbReference type="Proteomes" id="UP000065220">
    <property type="component" value="Chromosome"/>
</dbReference>
<evidence type="ECO:0000256" key="8">
    <source>
        <dbReference type="ARBA" id="ARBA00022989"/>
    </source>
</evidence>
<keyword evidence="9 18" id="KW-0472">Membrane</keyword>
<evidence type="ECO:0000313" key="20">
    <source>
        <dbReference type="Proteomes" id="UP000065220"/>
    </source>
</evidence>
<dbReference type="GO" id="GO:0008955">
    <property type="term" value="F:peptidoglycan glycosyltransferase activity"/>
    <property type="evidence" value="ECO:0007669"/>
    <property type="project" value="UniProtKB-EC"/>
</dbReference>
<dbReference type="GO" id="GO:0005886">
    <property type="term" value="C:plasma membrane"/>
    <property type="evidence" value="ECO:0007669"/>
    <property type="project" value="TreeGrafter"/>
</dbReference>
<comment type="similarity">
    <text evidence="12">Belongs to the SEDS family. FtsW subfamily.</text>
</comment>
<dbReference type="GO" id="GO:0009252">
    <property type="term" value="P:peptidoglycan biosynthetic process"/>
    <property type="evidence" value="ECO:0007669"/>
    <property type="project" value="UniProtKB-KW"/>
</dbReference>
<dbReference type="STRING" id="111015.AXF14_09035"/>
<feature type="transmembrane region" description="Helical" evidence="18">
    <location>
        <begin position="29"/>
        <end position="51"/>
    </location>
</feature>
<dbReference type="PANTHER" id="PTHR30474:SF2">
    <property type="entry name" value="PEPTIDOGLYCAN GLYCOSYLTRANSFERASE FTSW-RELATED"/>
    <property type="match status" value="1"/>
</dbReference>
<comment type="catalytic activity">
    <reaction evidence="16">
        <text>[GlcNAc-(1-&gt;4)-Mur2Ac(oyl-L-Ala-gamma-D-Glu-L-Lys-D-Ala-D-Ala)](n)-di-trans,octa-cis-undecaprenyl diphosphate + beta-D-GlcNAc-(1-&gt;4)-Mur2Ac(oyl-L-Ala-gamma-D-Glu-L-Lys-D-Ala-D-Ala)-di-trans,octa-cis-undecaprenyl diphosphate = [GlcNAc-(1-&gt;4)-Mur2Ac(oyl-L-Ala-gamma-D-Glu-L-Lys-D-Ala-D-Ala)](n+1)-di-trans,octa-cis-undecaprenyl diphosphate + di-trans,octa-cis-undecaprenyl diphosphate + H(+)</text>
        <dbReference type="Rhea" id="RHEA:23708"/>
        <dbReference type="Rhea" id="RHEA-COMP:9602"/>
        <dbReference type="Rhea" id="RHEA-COMP:9603"/>
        <dbReference type="ChEBI" id="CHEBI:15378"/>
        <dbReference type="ChEBI" id="CHEBI:58405"/>
        <dbReference type="ChEBI" id="CHEBI:60033"/>
        <dbReference type="ChEBI" id="CHEBI:78435"/>
        <dbReference type="EC" id="2.4.99.28"/>
    </reaction>
</comment>
<comment type="pathway">
    <text evidence="2">Cell wall biogenesis; peptidoglycan biosynthesis.</text>
</comment>
<dbReference type="GO" id="GO:0032153">
    <property type="term" value="C:cell division site"/>
    <property type="evidence" value="ECO:0007669"/>
    <property type="project" value="TreeGrafter"/>
</dbReference>
<comment type="function">
    <text evidence="17">Peptidoglycan polymerase that is essential for cell division.</text>
</comment>
<keyword evidence="8 18" id="KW-1133">Transmembrane helix</keyword>
<evidence type="ECO:0000256" key="9">
    <source>
        <dbReference type="ARBA" id="ARBA00023136"/>
    </source>
</evidence>
<evidence type="ECO:0000256" key="15">
    <source>
        <dbReference type="ARBA" id="ARBA00044770"/>
    </source>
</evidence>
<sequence>MRPGSPAAWWHRVSGPDGPVRGESPVVTYYVLLVATFMLLFIGLMMVYSVQSVSSAASGTNSLVAYAKYLVFAVVGVVGMLTVSRARMSTLKKGAWWVMALALILQCLVFVPGVGIDIMGNSNWIKLPGGFTLQPSEFIKLGLCLVLGRTAWKHAADMRGGVRSWAETKPFLLRVGVPVGLGVGLVLAGGDMGTSIIIVMAAFGALWMAGLSRRWFVGVGSLGLLGFAVISTVKTSRRARITAWLNPDGSDPLGLAYQPNHARYALGTGGLLGVGPGGSRQKWGYLTQADSDYIFAIVGEELGLVGTVLVIALFVAVAWCCVRIMRRSRDRFSVVTAAGLMTWIVGQALVNMCVVTGLLPVLGVPLPLISAGGSALIAVLGGIGVLLALARHEPGAEEALSARAGSVRRTLSVITPRRRNRA</sequence>
<dbReference type="EC" id="2.4.99.28" evidence="15"/>
<keyword evidence="5 18" id="KW-0812">Transmembrane</keyword>
<feature type="transmembrane region" description="Helical" evidence="18">
    <location>
        <begin position="368"/>
        <end position="390"/>
    </location>
</feature>
<dbReference type="GO" id="GO:0015648">
    <property type="term" value="F:lipid-linked peptidoglycan transporter activity"/>
    <property type="evidence" value="ECO:0007669"/>
    <property type="project" value="TreeGrafter"/>
</dbReference>
<evidence type="ECO:0000256" key="4">
    <source>
        <dbReference type="ARBA" id="ARBA00022679"/>
    </source>
</evidence>
<name>A0A0X8JH52_ACTRD</name>
<evidence type="ECO:0000256" key="11">
    <source>
        <dbReference type="ARBA" id="ARBA00033270"/>
    </source>
</evidence>
<evidence type="ECO:0000256" key="1">
    <source>
        <dbReference type="ARBA" id="ARBA00004141"/>
    </source>
</evidence>
<keyword evidence="7" id="KW-0573">Peptidoglycan synthesis</keyword>
<evidence type="ECO:0000256" key="16">
    <source>
        <dbReference type="ARBA" id="ARBA00049902"/>
    </source>
</evidence>
<dbReference type="PROSITE" id="PS00428">
    <property type="entry name" value="FTSW_RODA_SPOVE"/>
    <property type="match status" value="1"/>
</dbReference>
<keyword evidence="3" id="KW-0328">Glycosyltransferase</keyword>
<evidence type="ECO:0000256" key="6">
    <source>
        <dbReference type="ARBA" id="ARBA00022960"/>
    </source>
</evidence>
<dbReference type="InterPro" id="IPR001182">
    <property type="entry name" value="FtsW/RodA"/>
</dbReference>
<dbReference type="KEGG" id="ard:AXF14_09035"/>
<evidence type="ECO:0000256" key="2">
    <source>
        <dbReference type="ARBA" id="ARBA00004752"/>
    </source>
</evidence>
<evidence type="ECO:0000256" key="12">
    <source>
        <dbReference type="ARBA" id="ARBA00038053"/>
    </source>
</evidence>
<organism evidence="19 20">
    <name type="scientific">Actinomyces radicidentis</name>
    <dbReference type="NCBI Taxonomy" id="111015"/>
    <lineage>
        <taxon>Bacteria</taxon>
        <taxon>Bacillati</taxon>
        <taxon>Actinomycetota</taxon>
        <taxon>Actinomycetes</taxon>
        <taxon>Actinomycetales</taxon>
        <taxon>Actinomycetaceae</taxon>
        <taxon>Actinomyces</taxon>
    </lineage>
</organism>
<evidence type="ECO:0000256" key="18">
    <source>
        <dbReference type="SAM" id="Phobius"/>
    </source>
</evidence>
<dbReference type="EMBL" id="CP014228">
    <property type="protein sequence ID" value="AMD88532.1"/>
    <property type="molecule type" value="Genomic_DNA"/>
</dbReference>
<feature type="transmembrane region" description="Helical" evidence="18">
    <location>
        <begin position="334"/>
        <end position="362"/>
    </location>
</feature>
<keyword evidence="20" id="KW-1185">Reference proteome</keyword>
<dbReference type="GO" id="GO:0008360">
    <property type="term" value="P:regulation of cell shape"/>
    <property type="evidence" value="ECO:0007669"/>
    <property type="project" value="UniProtKB-KW"/>
</dbReference>
<evidence type="ECO:0000256" key="10">
    <source>
        <dbReference type="ARBA" id="ARBA00032370"/>
    </source>
</evidence>
<evidence type="ECO:0000256" key="17">
    <source>
        <dbReference type="ARBA" id="ARBA00049966"/>
    </source>
</evidence>
<feature type="transmembrane region" description="Helical" evidence="18">
    <location>
        <begin position="215"/>
        <end position="233"/>
    </location>
</feature>
<feature type="transmembrane region" description="Helical" evidence="18">
    <location>
        <begin position="95"/>
        <end position="116"/>
    </location>
</feature>
<gene>
    <name evidence="19" type="ORF">AXF14_09035</name>
</gene>
<feature type="transmembrane region" description="Helical" evidence="18">
    <location>
        <begin position="179"/>
        <end position="203"/>
    </location>
</feature>
<dbReference type="Pfam" id="PF01098">
    <property type="entry name" value="FTSW_RODA_SPOVE"/>
    <property type="match status" value="1"/>
</dbReference>
<evidence type="ECO:0000256" key="7">
    <source>
        <dbReference type="ARBA" id="ARBA00022984"/>
    </source>
</evidence>
<evidence type="ECO:0000256" key="13">
    <source>
        <dbReference type="ARBA" id="ARBA00041185"/>
    </source>
</evidence>
<protein>
    <recommendedName>
        <fullName evidence="13">Probable peptidoglycan glycosyltransferase FtsW</fullName>
        <ecNumber evidence="15">2.4.99.28</ecNumber>
    </recommendedName>
    <alternativeName>
        <fullName evidence="14">Cell division protein FtsW</fullName>
    </alternativeName>
    <alternativeName>
        <fullName evidence="11">Cell wall polymerase</fullName>
    </alternativeName>
    <alternativeName>
        <fullName evidence="10">Peptidoglycan polymerase</fullName>
    </alternativeName>
</protein>
<evidence type="ECO:0000256" key="5">
    <source>
        <dbReference type="ARBA" id="ARBA00022692"/>
    </source>
</evidence>
<evidence type="ECO:0000313" key="19">
    <source>
        <dbReference type="EMBL" id="AMD88532.1"/>
    </source>
</evidence>
<keyword evidence="4" id="KW-0808">Transferase</keyword>
<evidence type="ECO:0000256" key="14">
    <source>
        <dbReference type="ARBA" id="ARBA00041418"/>
    </source>
</evidence>
<dbReference type="InterPro" id="IPR018365">
    <property type="entry name" value="Cell_cycle_FtsW-rel_CS"/>
</dbReference>
<feature type="transmembrane region" description="Helical" evidence="18">
    <location>
        <begin position="302"/>
        <end position="322"/>
    </location>
</feature>
<accession>A0A0X8JH52</accession>